<dbReference type="EMBL" id="CP001698">
    <property type="protein sequence ID" value="ADN02029.1"/>
    <property type="molecule type" value="Genomic_DNA"/>
</dbReference>
<accession>E0RSP2</accession>
<name>E0RSP2_WINT6</name>
<evidence type="ECO:0000256" key="1">
    <source>
        <dbReference type="ARBA" id="ARBA00022737"/>
    </source>
</evidence>
<reference key="1">
    <citation type="submission" date="2009-08" db="EMBL/GenBank/DDBJ databases">
        <title>The genome sequence of Spirochaeta thermophila DSM6192.</title>
        <authorList>
            <person name="Angelov A."/>
            <person name="Mientus M."/>
            <person name="Wittenberg S."/>
            <person name="Lehmann R."/>
            <person name="Liesegang H."/>
            <person name="Daniel R."/>
            <person name="Liebl W."/>
        </authorList>
    </citation>
    <scope>NUCLEOTIDE SEQUENCE</scope>
    <source>
        <strain>DSM 6192</strain>
    </source>
</reference>
<proteinExistence type="predicted"/>
<dbReference type="PROSITE" id="PS50005">
    <property type="entry name" value="TPR"/>
    <property type="match status" value="1"/>
</dbReference>
<gene>
    <name evidence="4" type="ordered locus">STHERM_c10840</name>
</gene>
<dbReference type="InterPro" id="IPR019734">
    <property type="entry name" value="TPR_rpt"/>
</dbReference>
<dbReference type="SUPFAM" id="SSF81901">
    <property type="entry name" value="HCP-like"/>
    <property type="match status" value="1"/>
</dbReference>
<feature type="repeat" description="TPR" evidence="3">
    <location>
        <begin position="216"/>
        <end position="249"/>
    </location>
</feature>
<dbReference type="AlphaFoldDB" id="E0RSP2"/>
<dbReference type="PaxDb" id="665571-STHERM_c10840"/>
<dbReference type="SUPFAM" id="SSF48452">
    <property type="entry name" value="TPR-like"/>
    <property type="match status" value="1"/>
</dbReference>
<dbReference type="SMART" id="SM00028">
    <property type="entry name" value="TPR"/>
    <property type="match status" value="3"/>
</dbReference>
<dbReference type="Gene3D" id="1.25.40.10">
    <property type="entry name" value="Tetratricopeptide repeat domain"/>
    <property type="match status" value="1"/>
</dbReference>
<keyword evidence="1" id="KW-0677">Repeat</keyword>
<organism evidence="4 5">
    <name type="scientific">Winmispira thermophila (strain ATCC 49972 / DSM 6192 / RI 19.B1)</name>
    <name type="common">Spirochaeta thermophila</name>
    <dbReference type="NCBI Taxonomy" id="665571"/>
    <lineage>
        <taxon>Bacteria</taxon>
        <taxon>Pseudomonadati</taxon>
        <taxon>Spirochaetota</taxon>
        <taxon>Spirochaetia</taxon>
        <taxon>Winmispirales</taxon>
        <taxon>Winmispiraceae</taxon>
        <taxon>Winmispira</taxon>
    </lineage>
</organism>
<dbReference type="Pfam" id="PF13432">
    <property type="entry name" value="TPR_16"/>
    <property type="match status" value="2"/>
</dbReference>
<reference evidence="4 5" key="2">
    <citation type="journal article" date="2010" name="J. Bacteriol.">
        <title>Genome sequence of the polysaccharide-degrading, thermophilic anaerobe Spirochaeta thermophila DSM 6192.</title>
        <authorList>
            <person name="Angelov A."/>
            <person name="Liebl S."/>
            <person name="Ballschmiter M."/>
            <person name="Bomeke M."/>
            <person name="Lehmann R."/>
            <person name="Liesegang H."/>
            <person name="Daniel R."/>
            <person name="Liebl W."/>
        </authorList>
    </citation>
    <scope>NUCLEOTIDE SEQUENCE [LARGE SCALE GENOMIC DNA]</scope>
    <source>
        <strain evidence="5">ATCC 49972 / DSM 6192 / RI 19.B1</strain>
    </source>
</reference>
<dbReference type="Pfam" id="PF07719">
    <property type="entry name" value="TPR_2"/>
    <property type="match status" value="1"/>
</dbReference>
<protein>
    <submittedName>
        <fullName evidence="4">TPR domain protein</fullName>
    </submittedName>
</protein>
<dbReference type="InterPro" id="IPR011990">
    <property type="entry name" value="TPR-like_helical_dom_sf"/>
</dbReference>
<dbReference type="Proteomes" id="UP000001296">
    <property type="component" value="Chromosome"/>
</dbReference>
<evidence type="ECO:0000313" key="4">
    <source>
        <dbReference type="EMBL" id="ADN02029.1"/>
    </source>
</evidence>
<evidence type="ECO:0000256" key="2">
    <source>
        <dbReference type="ARBA" id="ARBA00022803"/>
    </source>
</evidence>
<evidence type="ECO:0000313" key="5">
    <source>
        <dbReference type="Proteomes" id="UP000001296"/>
    </source>
</evidence>
<keyword evidence="2 3" id="KW-0802">TPR repeat</keyword>
<dbReference type="HOGENOM" id="CLU_073066_0_0_12"/>
<dbReference type="InterPro" id="IPR013105">
    <property type="entry name" value="TPR_2"/>
</dbReference>
<dbReference type="eggNOG" id="COG0457">
    <property type="taxonomic scope" value="Bacteria"/>
</dbReference>
<evidence type="ECO:0000256" key="3">
    <source>
        <dbReference type="PROSITE-ProRule" id="PRU00339"/>
    </source>
</evidence>
<dbReference type="KEGG" id="sta:STHERM_c10840"/>
<sequence length="259" mass="29623">MSQSLRSLLEAGDYIALKDETEGILEENPIDQHALLLNAYANFMLGMGEIEEEQRQEFFDASIVAFRKLLILRSLTPEIAYMLGKAYFHKGEFYADLSSYYLDYALSKGYEAADLLEYLGLSAAREGDYSKSSEFFLRAKDQGKDSPLLDLALARSLIELGDYDRAHDLLLPLAEQSNREYQVEALLLLGELHYRAQRYEDARDYLEKLVQIQESAEAYFYLGEIASHAGDQIKARSFWRKALQINPNHLLSLERLSAH</sequence>